<dbReference type="InterPro" id="IPR026057">
    <property type="entry name" value="TBL_C"/>
</dbReference>
<dbReference type="Proteomes" id="UP000823749">
    <property type="component" value="Chromosome 6"/>
</dbReference>
<evidence type="ECO:0000259" key="8">
    <source>
        <dbReference type="Pfam" id="PF13839"/>
    </source>
</evidence>
<sequence length="318" mass="35560">MGTWVSSSIHLVLILISVLHPANGARHPKPAIRVGAGFGSGGCDLFQGSWVVDPFYPPYNNATCPFIEKEFNCQKNGRPDQNYLSYRWKPLDCDLPRFDGLGFLRRFQGKSIMFVGDSLSRDQWQSLTCLLYTAAPNLHYNLTRVGMISTFTIMEYGINVLLDRNIWDYIQVGNQVLKDMDRMVAFERALGTWGGWVDNHIDPSKTRVFFQGISPNHYNGSDWNEPKANTCQGETTPVQGSTYPGQYPPAVDVVKRALSKIENPVTLLDITTLSLLRKDGHPSIYGMGGASGLDCTHWCIAGVPDAWNQILYYLIAIS</sequence>
<feature type="domain" description="Trichome birefringence-like N-terminal" evidence="9">
    <location>
        <begin position="42"/>
        <end position="94"/>
    </location>
</feature>
<feature type="domain" description="Trichome birefringence-like C-terminal" evidence="8">
    <location>
        <begin position="165"/>
        <end position="313"/>
    </location>
</feature>
<dbReference type="AlphaFoldDB" id="A0AAV6K0U2"/>
<feature type="domain" description="Trichome birefringence-like C-terminal" evidence="8">
    <location>
        <begin position="95"/>
        <end position="162"/>
    </location>
</feature>
<evidence type="ECO:0000256" key="2">
    <source>
        <dbReference type="ARBA" id="ARBA00007727"/>
    </source>
</evidence>
<dbReference type="Pfam" id="PF14416">
    <property type="entry name" value="PMR5N"/>
    <property type="match status" value="1"/>
</dbReference>
<keyword evidence="4" id="KW-0735">Signal-anchor</keyword>
<evidence type="ECO:0000256" key="7">
    <source>
        <dbReference type="SAM" id="SignalP"/>
    </source>
</evidence>
<reference evidence="10 11" key="1">
    <citation type="submission" date="2020-08" db="EMBL/GenBank/DDBJ databases">
        <title>Plant Genome Project.</title>
        <authorList>
            <person name="Zhang R.-G."/>
        </authorList>
    </citation>
    <scope>NUCLEOTIDE SEQUENCE [LARGE SCALE GENOMIC DNA]</scope>
    <source>
        <strain evidence="10">WSP0</strain>
        <tissue evidence="10">Leaf</tissue>
    </source>
</reference>
<dbReference type="InterPro" id="IPR029962">
    <property type="entry name" value="TBL"/>
</dbReference>
<comment type="similarity">
    <text evidence="2">Belongs to the PC-esterase family. TBL subfamily.</text>
</comment>
<comment type="caution">
    <text evidence="10">The sequence shown here is derived from an EMBL/GenBank/DDBJ whole genome shotgun (WGS) entry which is preliminary data.</text>
</comment>
<keyword evidence="5" id="KW-1133">Transmembrane helix</keyword>
<keyword evidence="3" id="KW-0812">Transmembrane</keyword>
<proteinExistence type="inferred from homology"/>
<dbReference type="EMBL" id="JACTNZ010000006">
    <property type="protein sequence ID" value="KAG5546039.1"/>
    <property type="molecule type" value="Genomic_DNA"/>
</dbReference>
<organism evidence="10 11">
    <name type="scientific">Rhododendron griersonianum</name>
    <dbReference type="NCBI Taxonomy" id="479676"/>
    <lineage>
        <taxon>Eukaryota</taxon>
        <taxon>Viridiplantae</taxon>
        <taxon>Streptophyta</taxon>
        <taxon>Embryophyta</taxon>
        <taxon>Tracheophyta</taxon>
        <taxon>Spermatophyta</taxon>
        <taxon>Magnoliopsida</taxon>
        <taxon>eudicotyledons</taxon>
        <taxon>Gunneridae</taxon>
        <taxon>Pentapetalae</taxon>
        <taxon>asterids</taxon>
        <taxon>Ericales</taxon>
        <taxon>Ericaceae</taxon>
        <taxon>Ericoideae</taxon>
        <taxon>Rhodoreae</taxon>
        <taxon>Rhododendron</taxon>
    </lineage>
</organism>
<evidence type="ECO:0000256" key="1">
    <source>
        <dbReference type="ARBA" id="ARBA00004167"/>
    </source>
</evidence>
<evidence type="ECO:0000256" key="4">
    <source>
        <dbReference type="ARBA" id="ARBA00022968"/>
    </source>
</evidence>
<dbReference type="InterPro" id="IPR025846">
    <property type="entry name" value="TBL_N"/>
</dbReference>
<dbReference type="PANTHER" id="PTHR32285:SF42">
    <property type="entry name" value="PROTEIN TRICHOME BIREFRINGENCE-LIKE 37"/>
    <property type="match status" value="1"/>
</dbReference>
<evidence type="ECO:0000256" key="6">
    <source>
        <dbReference type="ARBA" id="ARBA00023136"/>
    </source>
</evidence>
<feature type="signal peptide" evidence="7">
    <location>
        <begin position="1"/>
        <end position="24"/>
    </location>
</feature>
<dbReference type="GO" id="GO:0005794">
    <property type="term" value="C:Golgi apparatus"/>
    <property type="evidence" value="ECO:0007669"/>
    <property type="project" value="TreeGrafter"/>
</dbReference>
<comment type="subcellular location">
    <subcellularLocation>
        <location evidence="1">Membrane</location>
        <topology evidence="1">Single-pass membrane protein</topology>
    </subcellularLocation>
</comment>
<gene>
    <name evidence="10" type="ORF">RHGRI_018270</name>
</gene>
<dbReference type="PANTHER" id="PTHR32285">
    <property type="entry name" value="PROTEIN TRICHOME BIREFRINGENCE-LIKE 9-RELATED"/>
    <property type="match status" value="1"/>
</dbReference>
<accession>A0AAV6K0U2</accession>
<evidence type="ECO:0000313" key="10">
    <source>
        <dbReference type="EMBL" id="KAG5546039.1"/>
    </source>
</evidence>
<evidence type="ECO:0008006" key="12">
    <source>
        <dbReference type="Google" id="ProtNLM"/>
    </source>
</evidence>
<keyword evidence="6" id="KW-0472">Membrane</keyword>
<dbReference type="GO" id="GO:0016020">
    <property type="term" value="C:membrane"/>
    <property type="evidence" value="ECO:0007669"/>
    <property type="project" value="UniProtKB-SubCell"/>
</dbReference>
<feature type="chain" id="PRO_5043843143" description="Trichome birefringence-like N-terminal domain-containing protein" evidence="7">
    <location>
        <begin position="25"/>
        <end position="318"/>
    </location>
</feature>
<evidence type="ECO:0000256" key="3">
    <source>
        <dbReference type="ARBA" id="ARBA00022692"/>
    </source>
</evidence>
<keyword evidence="7" id="KW-0732">Signal</keyword>
<protein>
    <recommendedName>
        <fullName evidence="12">Trichome birefringence-like N-terminal domain-containing protein</fullName>
    </recommendedName>
</protein>
<evidence type="ECO:0000313" key="11">
    <source>
        <dbReference type="Proteomes" id="UP000823749"/>
    </source>
</evidence>
<dbReference type="Pfam" id="PF13839">
    <property type="entry name" value="PC-Esterase"/>
    <property type="match status" value="2"/>
</dbReference>
<name>A0AAV6K0U2_9ERIC</name>
<evidence type="ECO:0000256" key="5">
    <source>
        <dbReference type="ARBA" id="ARBA00022989"/>
    </source>
</evidence>
<dbReference type="GO" id="GO:0016413">
    <property type="term" value="F:O-acetyltransferase activity"/>
    <property type="evidence" value="ECO:0007669"/>
    <property type="project" value="InterPro"/>
</dbReference>
<keyword evidence="11" id="KW-1185">Reference proteome</keyword>
<evidence type="ECO:0000259" key="9">
    <source>
        <dbReference type="Pfam" id="PF14416"/>
    </source>
</evidence>